<dbReference type="EMBL" id="LC171366">
    <property type="protein sequence ID" value="BBA73502.1"/>
    <property type="molecule type" value="Genomic_DNA"/>
</dbReference>
<organism evidence="1">
    <name type="scientific">Ochrobactrum sp. PW1</name>
    <dbReference type="NCBI Taxonomy" id="1882222"/>
    <lineage>
        <taxon>Bacteria</taxon>
        <taxon>Pseudomonadati</taxon>
        <taxon>Pseudomonadota</taxon>
        <taxon>Alphaproteobacteria</taxon>
        <taxon>Hyphomicrobiales</taxon>
        <taxon>Brucellaceae</taxon>
        <taxon>Brucella/Ochrobactrum group</taxon>
        <taxon>Ochrobactrum</taxon>
    </lineage>
</organism>
<proteinExistence type="predicted"/>
<evidence type="ECO:0000313" key="1">
    <source>
        <dbReference type="EMBL" id="BBA73502.1"/>
    </source>
</evidence>
<name>A0A292GS30_9HYPH</name>
<protein>
    <submittedName>
        <fullName evidence="1">Uncharacterized protein</fullName>
    </submittedName>
</protein>
<sequence>MEKAPGEGAFFMILSGFQQEAMSMSIKPDSSTCDRMETRYLINPAIDSSYRRLADRFAADLSDERDILLSRCAALMAIKFLEEDGAF</sequence>
<dbReference type="AlphaFoldDB" id="A0A292GS30"/>
<accession>A0A292GS30</accession>
<reference evidence="1" key="1">
    <citation type="submission" date="2016-07" db="EMBL/GenBank/DDBJ databases">
        <title>Genomics reveals synergistic degradation of pyrene by five bacteria in a mangrove sediment-derived bacterial consortium.</title>
        <authorList>
            <person name="Wanapaisan P."/>
            <person name="Vejarano F."/>
            <person name="Chakraborty J."/>
            <person name="Shintani M."/>
            <person name="Muangchinda C."/>
            <person name="Laothamteep N."/>
            <person name="Suzuki-Minakuchi C."/>
            <person name="Inoue K."/>
            <person name="Nojiri H."/>
            <person name="Pinyakong O."/>
        </authorList>
    </citation>
    <scope>NUCLEOTIDE SEQUENCE</scope>
    <source>
        <strain evidence="1">PW1</strain>
    </source>
</reference>